<feature type="chain" id="PRO_5045893714" description="Lipocalin-like domain-containing protein" evidence="1">
    <location>
        <begin position="24"/>
        <end position="145"/>
    </location>
</feature>
<dbReference type="InterPro" id="IPR024311">
    <property type="entry name" value="Lipocalin-like"/>
</dbReference>
<keyword evidence="4" id="KW-1185">Reference proteome</keyword>
<gene>
    <name evidence="3" type="ORF">A4D02_07855</name>
</gene>
<dbReference type="Pfam" id="PF13648">
    <property type="entry name" value="Lipocalin_4"/>
    <property type="match status" value="1"/>
</dbReference>
<organism evidence="3 4">
    <name type="scientific">Niastella koreensis</name>
    <dbReference type="NCBI Taxonomy" id="354356"/>
    <lineage>
        <taxon>Bacteria</taxon>
        <taxon>Pseudomonadati</taxon>
        <taxon>Bacteroidota</taxon>
        <taxon>Chitinophagia</taxon>
        <taxon>Chitinophagales</taxon>
        <taxon>Chitinophagaceae</taxon>
        <taxon>Niastella</taxon>
    </lineage>
</organism>
<dbReference type="EMBL" id="LWBO01000012">
    <property type="protein sequence ID" value="OQP48612.1"/>
    <property type="molecule type" value="Genomic_DNA"/>
</dbReference>
<dbReference type="PROSITE" id="PS51257">
    <property type="entry name" value="PROKAR_LIPOPROTEIN"/>
    <property type="match status" value="1"/>
</dbReference>
<evidence type="ECO:0000256" key="1">
    <source>
        <dbReference type="SAM" id="SignalP"/>
    </source>
</evidence>
<dbReference type="Proteomes" id="UP000192277">
    <property type="component" value="Unassembled WGS sequence"/>
</dbReference>
<sequence>MKRTFTKFLVLALLAVTSFTACKKSSNDVLTVTKDNLAATYTIISVKAKAPNTPEQDVTSSNFDACEMDDQIILKNDFTATYVDAGTQCSPVGGGSDVWAYNNGILTIAGEDFTVKSLTRGTLVLEQTANISGFVVTVTSTYRRY</sequence>
<evidence type="ECO:0000313" key="3">
    <source>
        <dbReference type="EMBL" id="OQP48612.1"/>
    </source>
</evidence>
<name>A0ABX3NWJ4_9BACT</name>
<accession>A0ABX3NWJ4</accession>
<comment type="caution">
    <text evidence="3">The sequence shown here is derived from an EMBL/GenBank/DDBJ whole genome shotgun (WGS) entry which is preliminary data.</text>
</comment>
<feature type="signal peptide" evidence="1">
    <location>
        <begin position="1"/>
        <end position="23"/>
    </location>
</feature>
<dbReference type="RefSeq" id="WP_014221822.1">
    <property type="nucleotide sequence ID" value="NZ_LWBO01000012.1"/>
</dbReference>
<evidence type="ECO:0000259" key="2">
    <source>
        <dbReference type="Pfam" id="PF13648"/>
    </source>
</evidence>
<reference evidence="3 4" key="1">
    <citation type="submission" date="2016-04" db="EMBL/GenBank/DDBJ databases">
        <authorList>
            <person name="Chen L."/>
            <person name="Zhuang W."/>
            <person name="Wang G."/>
        </authorList>
    </citation>
    <scope>NUCLEOTIDE SEQUENCE [LARGE SCALE GENOMIC DNA]</scope>
    <source>
        <strain evidence="4">GR20</strain>
    </source>
</reference>
<feature type="domain" description="Lipocalin-like" evidence="2">
    <location>
        <begin position="55"/>
        <end position="125"/>
    </location>
</feature>
<protein>
    <recommendedName>
        <fullName evidence="2">Lipocalin-like domain-containing protein</fullName>
    </recommendedName>
</protein>
<evidence type="ECO:0000313" key="4">
    <source>
        <dbReference type="Proteomes" id="UP000192277"/>
    </source>
</evidence>
<keyword evidence="1" id="KW-0732">Signal</keyword>
<proteinExistence type="predicted"/>